<dbReference type="InterPro" id="IPR029065">
    <property type="entry name" value="Enolase_C-like"/>
</dbReference>
<evidence type="ECO:0000256" key="3">
    <source>
        <dbReference type="ARBA" id="ARBA00022842"/>
    </source>
</evidence>
<dbReference type="OrthoDB" id="9775391at2"/>
<reference evidence="5 6" key="1">
    <citation type="journal article" date="2014" name="Genome Announc.">
        <title>Draft Genome Sequences of Marine Flavobacterium Algibacter lectus Strains SS8 and NR4.</title>
        <authorList>
            <person name="Takatani N."/>
            <person name="Nakanishi M."/>
            <person name="Meirelles P."/>
            <person name="Mino S."/>
            <person name="Suda W."/>
            <person name="Oshima K."/>
            <person name="Hattori M."/>
            <person name="Ohkuma M."/>
            <person name="Hosokawa M."/>
            <person name="Miyashita K."/>
            <person name="Thompson F.L."/>
            <person name="Niwa A."/>
            <person name="Sawabe T."/>
            <person name="Sawabe T."/>
        </authorList>
    </citation>
    <scope>NUCLEOTIDE SEQUENCE [LARGE SCALE GENOMIC DNA]</scope>
    <source>
        <strain evidence="5 6">JCM 19300</strain>
    </source>
</reference>
<dbReference type="SFLD" id="SFLDG00179">
    <property type="entry name" value="mandelate_racemase"/>
    <property type="match status" value="1"/>
</dbReference>
<sequence>MVIEKIEAFVLKDKLSNSFFFSQWEYSERCICVVKVTASDGTYGWGEGYGPATLIESGIKLLEPIVLGEDPLQNEVIWNKMYRKTLDFARRGVLMASISAIDIAIWDLKGKILGLPISTLLGGAHRTKIRPYATGLYFTDHDNPTKDFEAEARLYISQGFKSMKMKVGLGIKADVENVKMMREIIGPDIQLMVDSNHAYTLREATELAKKIEKYDISWFEEPISPEFYGQYNELRQKTTIPISGGECEYLRFGFNELIKNKSVDILQPDICASGGLTEAKRIATLASTNGIDLIPHTWGTSIGLHVALHFISNIESIPGRMYQPDFLIEFDQTENGLRDNLSFPKLEMKDGMLEVPNRPGLGIDINEEVLRKYCANNSTDKTIIEKILKK</sequence>
<dbReference type="InterPro" id="IPR029017">
    <property type="entry name" value="Enolase-like_N"/>
</dbReference>
<evidence type="ECO:0000313" key="6">
    <source>
        <dbReference type="Proteomes" id="UP000029644"/>
    </source>
</evidence>
<dbReference type="GO" id="GO:0016836">
    <property type="term" value="F:hydro-lyase activity"/>
    <property type="evidence" value="ECO:0007669"/>
    <property type="project" value="TreeGrafter"/>
</dbReference>
<dbReference type="Pfam" id="PF02746">
    <property type="entry name" value="MR_MLE_N"/>
    <property type="match status" value="1"/>
</dbReference>
<dbReference type="InterPro" id="IPR036849">
    <property type="entry name" value="Enolase-like_C_sf"/>
</dbReference>
<protein>
    <submittedName>
        <fullName evidence="5">Mandelate racemase/muconate lactonizing enzyme family protein</fullName>
    </submittedName>
</protein>
<evidence type="ECO:0000256" key="1">
    <source>
        <dbReference type="ARBA" id="ARBA00001946"/>
    </source>
</evidence>
<dbReference type="Proteomes" id="UP000029644">
    <property type="component" value="Unassembled WGS sequence"/>
</dbReference>
<dbReference type="EMBL" id="BBNQ01000012">
    <property type="protein sequence ID" value="GAL63577.1"/>
    <property type="molecule type" value="Genomic_DNA"/>
</dbReference>
<dbReference type="GO" id="GO:0000287">
    <property type="term" value="F:magnesium ion binding"/>
    <property type="evidence" value="ECO:0007669"/>
    <property type="project" value="TreeGrafter"/>
</dbReference>
<evidence type="ECO:0000313" key="5">
    <source>
        <dbReference type="EMBL" id="GAL63577.1"/>
    </source>
</evidence>
<dbReference type="AlphaFoldDB" id="A0A090W7R6"/>
<dbReference type="PANTHER" id="PTHR13794:SF58">
    <property type="entry name" value="MITOCHONDRIAL ENOLASE SUPERFAMILY MEMBER 1"/>
    <property type="match status" value="1"/>
</dbReference>
<dbReference type="InterPro" id="IPR013341">
    <property type="entry name" value="Mandelate_racemase_N_dom"/>
</dbReference>
<dbReference type="SUPFAM" id="SSF51604">
    <property type="entry name" value="Enolase C-terminal domain-like"/>
    <property type="match status" value="1"/>
</dbReference>
<dbReference type="PANTHER" id="PTHR13794">
    <property type="entry name" value="ENOLASE SUPERFAMILY, MANDELATE RACEMASE"/>
    <property type="match status" value="1"/>
</dbReference>
<feature type="domain" description="Mandelate racemase/muconate lactonizing enzyme C-terminal" evidence="4">
    <location>
        <begin position="145"/>
        <end position="241"/>
    </location>
</feature>
<dbReference type="Pfam" id="PF13378">
    <property type="entry name" value="MR_MLE_C"/>
    <property type="match status" value="1"/>
</dbReference>
<dbReference type="InterPro" id="IPR013342">
    <property type="entry name" value="Mandelate_racemase_C"/>
</dbReference>
<gene>
    <name evidence="5" type="ORF">JCM19300_1926</name>
</gene>
<evidence type="ECO:0000259" key="4">
    <source>
        <dbReference type="SMART" id="SM00922"/>
    </source>
</evidence>
<dbReference type="RefSeq" id="WP_042505339.1">
    <property type="nucleotide sequence ID" value="NZ_BBNQ01000012.1"/>
</dbReference>
<dbReference type="InterPro" id="IPR046945">
    <property type="entry name" value="RHMD-like"/>
</dbReference>
<keyword evidence="2" id="KW-0479">Metal-binding</keyword>
<proteinExistence type="predicted"/>
<comment type="caution">
    <text evidence="5">The sequence shown here is derived from an EMBL/GenBank/DDBJ whole genome shotgun (WGS) entry which is preliminary data.</text>
</comment>
<dbReference type="SFLD" id="SFLDS00001">
    <property type="entry name" value="Enolase"/>
    <property type="match status" value="1"/>
</dbReference>
<comment type="cofactor">
    <cofactor evidence="1">
        <name>Mg(2+)</name>
        <dbReference type="ChEBI" id="CHEBI:18420"/>
    </cofactor>
</comment>
<evidence type="ECO:0000256" key="2">
    <source>
        <dbReference type="ARBA" id="ARBA00022723"/>
    </source>
</evidence>
<dbReference type="Gene3D" id="3.20.20.120">
    <property type="entry name" value="Enolase-like C-terminal domain"/>
    <property type="match status" value="1"/>
</dbReference>
<accession>A0A090W7R6</accession>
<organism evidence="5 6">
    <name type="scientific">Algibacter lectus</name>
    <dbReference type="NCBI Taxonomy" id="221126"/>
    <lineage>
        <taxon>Bacteria</taxon>
        <taxon>Pseudomonadati</taxon>
        <taxon>Bacteroidota</taxon>
        <taxon>Flavobacteriia</taxon>
        <taxon>Flavobacteriales</taxon>
        <taxon>Flavobacteriaceae</taxon>
        <taxon>Algibacter</taxon>
    </lineage>
</organism>
<dbReference type="CDD" id="cd03316">
    <property type="entry name" value="MR_like"/>
    <property type="match status" value="1"/>
</dbReference>
<dbReference type="SUPFAM" id="SSF54826">
    <property type="entry name" value="Enolase N-terminal domain-like"/>
    <property type="match status" value="1"/>
</dbReference>
<dbReference type="SMART" id="SM00922">
    <property type="entry name" value="MR_MLE"/>
    <property type="match status" value="1"/>
</dbReference>
<dbReference type="Gene3D" id="3.30.390.10">
    <property type="entry name" value="Enolase-like, N-terminal domain"/>
    <property type="match status" value="1"/>
</dbReference>
<dbReference type="GO" id="GO:0016052">
    <property type="term" value="P:carbohydrate catabolic process"/>
    <property type="evidence" value="ECO:0007669"/>
    <property type="project" value="TreeGrafter"/>
</dbReference>
<name>A0A090W7R6_9FLAO</name>
<keyword evidence="3" id="KW-0460">Magnesium</keyword>
<dbReference type="GO" id="GO:0016854">
    <property type="term" value="F:racemase and epimerase activity"/>
    <property type="evidence" value="ECO:0007669"/>
    <property type="project" value="UniProtKB-ARBA"/>
</dbReference>